<dbReference type="Proteomes" id="UP000183050">
    <property type="component" value="Plasmid unnamed3"/>
</dbReference>
<evidence type="ECO:0000313" key="5">
    <source>
        <dbReference type="Proteomes" id="UP000092691"/>
    </source>
</evidence>
<dbReference type="PANTHER" id="PTHR30531:SF14">
    <property type="entry name" value="SURFACE PRESENTATION OF ANTIGENS PROTEIN SPAS"/>
    <property type="match status" value="1"/>
</dbReference>
<keyword evidence="2" id="KW-1133">Transmembrane helix</keyword>
<reference evidence="4 6" key="2">
    <citation type="submission" date="2016-11" db="EMBL/GenBank/DDBJ databases">
        <title>Rhizobium leguminosarum bv. viciae strain Vaf12 isolated from Vavilovia formosa root nodules from Russia, Dagestan.</title>
        <authorList>
            <person name="Kimeklis A."/>
        </authorList>
    </citation>
    <scope>NUCLEOTIDE SEQUENCE [LARGE SCALE GENOMIC DNA]</scope>
    <source>
        <strain evidence="4 6">Vaf-108</strain>
        <plasmid evidence="6">Plasmid unnamed3 sequence</plasmid>
        <plasmid evidence="4">unnamed3</plasmid>
    </source>
</reference>
<dbReference type="PRINTS" id="PR00950">
    <property type="entry name" value="TYPE3IMSPROT"/>
</dbReference>
<dbReference type="EMBL" id="CP018231">
    <property type="protein sequence ID" value="API56740.1"/>
    <property type="molecule type" value="Genomic_DNA"/>
</dbReference>
<dbReference type="RefSeq" id="WP_065283974.1">
    <property type="nucleotide sequence ID" value="NZ_CP016289.1"/>
</dbReference>
<feature type="transmembrane region" description="Helical" evidence="2">
    <location>
        <begin position="191"/>
        <end position="216"/>
    </location>
</feature>
<dbReference type="OrthoDB" id="9807950at2"/>
<gene>
    <name evidence="3" type="ORF">BA011_31830</name>
    <name evidence="4" type="ORF">BMW22_35450</name>
</gene>
<protein>
    <submittedName>
        <fullName evidence="3">Type III secretion system protein</fullName>
    </submittedName>
</protein>
<dbReference type="InterPro" id="IPR006135">
    <property type="entry name" value="T3SS_substrate_exporter"/>
</dbReference>
<feature type="transmembrane region" description="Helical" evidence="2">
    <location>
        <begin position="34"/>
        <end position="52"/>
    </location>
</feature>
<dbReference type="Gene3D" id="6.10.250.2080">
    <property type="match status" value="1"/>
</dbReference>
<evidence type="ECO:0000313" key="3">
    <source>
        <dbReference type="EMBL" id="ANP90524.1"/>
    </source>
</evidence>
<evidence type="ECO:0000313" key="6">
    <source>
        <dbReference type="Proteomes" id="UP000183050"/>
    </source>
</evidence>
<geneLocation type="plasmid" evidence="6">
    <name>unnamed3 sequence</name>
</geneLocation>
<evidence type="ECO:0000313" key="4">
    <source>
        <dbReference type="EMBL" id="API56740.1"/>
    </source>
</evidence>
<keyword evidence="2" id="KW-0812">Transmembrane</keyword>
<feature type="compositionally biased region" description="Basic and acidic residues" evidence="1">
    <location>
        <begin position="230"/>
        <end position="245"/>
    </location>
</feature>
<reference evidence="3 5" key="1">
    <citation type="submission" date="2016-06" db="EMBL/GenBank/DDBJ databases">
        <title>Microsymbionts genomes from the relict species Vavilovia formosa.</title>
        <authorList>
            <person name="Chirak E."/>
            <person name="Kimeklis A."/>
            <person name="Andronov E."/>
        </authorList>
    </citation>
    <scope>NUCLEOTIDE SEQUENCE [LARGE SCALE GENOMIC DNA]</scope>
    <source>
        <strain evidence="3 5">Vaf10</strain>
        <plasmid evidence="5">Plasmid unnamed2</plasmid>
        <plasmid evidence="3">unnamed2</plasmid>
    </source>
</reference>
<dbReference type="AlphaFoldDB" id="A0A1B1CL89"/>
<feature type="transmembrane region" description="Helical" evidence="2">
    <location>
        <begin position="158"/>
        <end position="179"/>
    </location>
</feature>
<dbReference type="EMBL" id="CP016289">
    <property type="protein sequence ID" value="ANP90524.1"/>
    <property type="molecule type" value="Genomic_DNA"/>
</dbReference>
<keyword evidence="2" id="KW-0472">Membrane</keyword>
<accession>A0A1B1CL89</accession>
<organism evidence="3 5">
    <name type="scientific">Rhizobium leguminosarum</name>
    <dbReference type="NCBI Taxonomy" id="384"/>
    <lineage>
        <taxon>Bacteria</taxon>
        <taxon>Pseudomonadati</taxon>
        <taxon>Pseudomonadota</taxon>
        <taxon>Alphaproteobacteria</taxon>
        <taxon>Hyphomicrobiales</taxon>
        <taxon>Rhizobiaceae</taxon>
        <taxon>Rhizobium/Agrobacterium group</taxon>
        <taxon>Rhizobium</taxon>
    </lineage>
</organism>
<evidence type="ECO:0000256" key="1">
    <source>
        <dbReference type="SAM" id="MobiDB-lite"/>
    </source>
</evidence>
<evidence type="ECO:0000256" key="2">
    <source>
        <dbReference type="SAM" id="Phobius"/>
    </source>
</evidence>
<proteinExistence type="predicted"/>
<sequence>MSKNDDTEEKSLPPSRVKLDRLRREGQVARSKEIPVAMSLLAIAAYLAWALGNILRDFARIFGIGFDAAGLTGSQRTQPGFPLTAVKDMAEILFGILWMPMLLGLAIVIAVSILDGQGFPVTTKHMNFDLNRLNPVSGIKKLFSVTNLVEFLKGIVKVIILSFAGGGAILYFLNGIFWAPLCGEACSLSVAAYLIGTVVVIAAAIMLAAAFFDLSISRLLFRREHRMTKTEARREHKDTQGDPHLKSARRRVGAEMRNAPPRKEKPEKRLDVSFPEVVHSERI</sequence>
<feature type="transmembrane region" description="Helical" evidence="2">
    <location>
        <begin position="92"/>
        <end position="114"/>
    </location>
</feature>
<dbReference type="Proteomes" id="UP000092691">
    <property type="component" value="Plasmid unnamed2"/>
</dbReference>
<feature type="region of interest" description="Disordered" evidence="1">
    <location>
        <begin position="230"/>
        <end position="283"/>
    </location>
</feature>
<name>A0A1B1CL89_RHILE</name>
<dbReference type="GO" id="GO:0005886">
    <property type="term" value="C:plasma membrane"/>
    <property type="evidence" value="ECO:0007669"/>
    <property type="project" value="TreeGrafter"/>
</dbReference>
<feature type="compositionally biased region" description="Basic and acidic residues" evidence="1">
    <location>
        <begin position="261"/>
        <end position="271"/>
    </location>
</feature>
<geneLocation type="plasmid" evidence="3 5">
    <name>unnamed2</name>
</geneLocation>
<dbReference type="PANTHER" id="PTHR30531">
    <property type="entry name" value="FLAGELLAR BIOSYNTHETIC PROTEIN FLHB"/>
    <property type="match status" value="1"/>
</dbReference>
<dbReference type="Pfam" id="PF01312">
    <property type="entry name" value="Bac_export_2"/>
    <property type="match status" value="1"/>
</dbReference>
<geneLocation type="plasmid" evidence="4">
    <name>unnamed3</name>
</geneLocation>
<dbReference type="GO" id="GO:0009306">
    <property type="term" value="P:protein secretion"/>
    <property type="evidence" value="ECO:0007669"/>
    <property type="project" value="InterPro"/>
</dbReference>
<keyword evidence="3" id="KW-0614">Plasmid</keyword>